<proteinExistence type="predicted"/>
<protein>
    <recommendedName>
        <fullName evidence="2">GAF domain-containing protein</fullName>
    </recommendedName>
</protein>
<dbReference type="Gene3D" id="3.30.450.40">
    <property type="match status" value="1"/>
</dbReference>
<organism evidence="1">
    <name type="scientific">marine sediment metagenome</name>
    <dbReference type="NCBI Taxonomy" id="412755"/>
    <lineage>
        <taxon>unclassified sequences</taxon>
        <taxon>metagenomes</taxon>
        <taxon>ecological metagenomes</taxon>
    </lineage>
</organism>
<reference evidence="1" key="1">
    <citation type="journal article" date="2014" name="Front. Microbiol.">
        <title>High frequency of phylogenetically diverse reductive dehalogenase-homologous genes in deep subseafloor sedimentary metagenomes.</title>
        <authorList>
            <person name="Kawai M."/>
            <person name="Futagami T."/>
            <person name="Toyoda A."/>
            <person name="Takaki Y."/>
            <person name="Nishi S."/>
            <person name="Hori S."/>
            <person name="Arai W."/>
            <person name="Tsubouchi T."/>
            <person name="Morono Y."/>
            <person name="Uchiyama I."/>
            <person name="Ito T."/>
            <person name="Fujiyama A."/>
            <person name="Inagaki F."/>
            <person name="Takami H."/>
        </authorList>
    </citation>
    <scope>NUCLEOTIDE SEQUENCE</scope>
    <source>
        <strain evidence="1">Expedition CK06-06</strain>
    </source>
</reference>
<feature type="non-terminal residue" evidence="1">
    <location>
        <position position="120"/>
    </location>
</feature>
<dbReference type="InterPro" id="IPR029016">
    <property type="entry name" value="GAF-like_dom_sf"/>
</dbReference>
<evidence type="ECO:0000313" key="1">
    <source>
        <dbReference type="EMBL" id="GAG38399.1"/>
    </source>
</evidence>
<comment type="caution">
    <text evidence="1">The sequence shown here is derived from an EMBL/GenBank/DDBJ whole genome shotgun (WGS) entry which is preliminary data.</text>
</comment>
<dbReference type="AlphaFoldDB" id="X0X595"/>
<name>X0X595_9ZZZZ</name>
<accession>X0X595</accession>
<evidence type="ECO:0008006" key="2">
    <source>
        <dbReference type="Google" id="ProtNLM"/>
    </source>
</evidence>
<dbReference type="EMBL" id="BARS01049939">
    <property type="protein sequence ID" value="GAG38399.1"/>
    <property type="molecule type" value="Genomic_DNA"/>
</dbReference>
<sequence length="120" mass="13226">MGNILNLDELASRMLPAVTQALRITQAKLLFQDTDSGDFTTQFAHPEAGEGSGDELKFNVDNPIVAWLAKESRPLNLEQIDTIPQLKGLWEAEREGLAASRLELLCPIKSRDKLIGILAL</sequence>
<gene>
    <name evidence="1" type="ORF">S01H1_74627</name>
</gene>
<dbReference type="SUPFAM" id="SSF55781">
    <property type="entry name" value="GAF domain-like"/>
    <property type="match status" value="1"/>
</dbReference>